<dbReference type="Proteomes" id="UP000027936">
    <property type="component" value="Unassembled WGS sequence"/>
</dbReference>
<evidence type="ECO:0000256" key="1">
    <source>
        <dbReference type="SAM" id="Phobius"/>
    </source>
</evidence>
<evidence type="ECO:0000313" key="3">
    <source>
        <dbReference type="Proteomes" id="UP000027936"/>
    </source>
</evidence>
<accession>A0A072NRC4</accession>
<dbReference type="EMBL" id="JJRY01000001">
    <property type="protein sequence ID" value="KEF40219.1"/>
    <property type="molecule type" value="Genomic_DNA"/>
</dbReference>
<sequence>METMMNHFLQYVQQPLNKRVFFIGDKERLIMFQSILSNLAIILLGHLLMSTLMNYRERFPENCYICVLLYFFLG</sequence>
<protein>
    <submittedName>
        <fullName evidence="2">Uncharacterized protein</fullName>
    </submittedName>
</protein>
<proteinExistence type="predicted"/>
<dbReference type="AlphaFoldDB" id="A0A072NRC4"/>
<keyword evidence="1" id="KW-1133">Transmembrane helix</keyword>
<name>A0A072NRC4_SCHAZ</name>
<keyword evidence="1" id="KW-0812">Transmembrane</keyword>
<reference evidence="2 3" key="1">
    <citation type="submission" date="2014-04" db="EMBL/GenBank/DDBJ databases">
        <title>Draft genome sequence of Bacillus azotoformans MEV2011, a (co-) denitrifying strain unable to grow in the presence of oxygen.</title>
        <authorList>
            <person name="Nielsen M."/>
            <person name="Schreiber L."/>
            <person name="Finster K."/>
            <person name="Schramm A."/>
        </authorList>
    </citation>
    <scope>NUCLEOTIDE SEQUENCE [LARGE SCALE GENOMIC DNA]</scope>
    <source>
        <strain evidence="2 3">MEV2011</strain>
    </source>
</reference>
<evidence type="ECO:0000313" key="2">
    <source>
        <dbReference type="EMBL" id="KEF40219.1"/>
    </source>
</evidence>
<keyword evidence="1" id="KW-0472">Membrane</keyword>
<comment type="caution">
    <text evidence="2">The sequence shown here is derived from an EMBL/GenBank/DDBJ whole genome shotgun (WGS) entry which is preliminary data.</text>
</comment>
<feature type="transmembrane region" description="Helical" evidence="1">
    <location>
        <begin position="29"/>
        <end position="49"/>
    </location>
</feature>
<organism evidence="2 3">
    <name type="scientific">Schinkia azotoformans MEV2011</name>
    <dbReference type="NCBI Taxonomy" id="1348973"/>
    <lineage>
        <taxon>Bacteria</taxon>
        <taxon>Bacillati</taxon>
        <taxon>Bacillota</taxon>
        <taxon>Bacilli</taxon>
        <taxon>Bacillales</taxon>
        <taxon>Bacillaceae</taxon>
        <taxon>Calidifontibacillus/Schinkia group</taxon>
        <taxon>Schinkia</taxon>
    </lineage>
</organism>
<gene>
    <name evidence="2" type="ORF">M670_00239</name>
</gene>